<feature type="compositionally biased region" description="Basic and acidic residues" evidence="1">
    <location>
        <begin position="369"/>
        <end position="396"/>
    </location>
</feature>
<feature type="compositionally biased region" description="Basic and acidic residues" evidence="1">
    <location>
        <begin position="518"/>
        <end position="531"/>
    </location>
</feature>
<feature type="compositionally biased region" description="Low complexity" evidence="1">
    <location>
        <begin position="255"/>
        <end position="269"/>
    </location>
</feature>
<reference evidence="2" key="1">
    <citation type="submission" date="2019-03" db="EMBL/GenBank/DDBJ databases">
        <title>Long read genome sequence of the mycoparasitic Pythium oligandrum ATCC 38472 isolated from sugarbeet rhizosphere.</title>
        <authorList>
            <person name="Gaulin E."/>
        </authorList>
    </citation>
    <scope>NUCLEOTIDE SEQUENCE</scope>
    <source>
        <strain evidence="2">ATCC 38472_TT</strain>
    </source>
</reference>
<feature type="compositionally biased region" description="Low complexity" evidence="1">
    <location>
        <begin position="221"/>
        <end position="241"/>
    </location>
</feature>
<feature type="compositionally biased region" description="Polar residues" evidence="1">
    <location>
        <begin position="713"/>
        <end position="723"/>
    </location>
</feature>
<dbReference type="OrthoDB" id="167655at2759"/>
<feature type="compositionally biased region" description="Basic and acidic residues" evidence="1">
    <location>
        <begin position="483"/>
        <end position="498"/>
    </location>
</feature>
<evidence type="ECO:0000313" key="2">
    <source>
        <dbReference type="EMBL" id="TMW68495.1"/>
    </source>
</evidence>
<comment type="caution">
    <text evidence="2">The sequence shown here is derived from an EMBL/GenBank/DDBJ whole genome shotgun (WGS) entry which is preliminary data.</text>
</comment>
<evidence type="ECO:0000256" key="1">
    <source>
        <dbReference type="SAM" id="MobiDB-lite"/>
    </source>
</evidence>
<accession>A0A8K1CTP7</accession>
<dbReference type="EMBL" id="SPLM01000002">
    <property type="protein sequence ID" value="TMW68495.1"/>
    <property type="molecule type" value="Genomic_DNA"/>
</dbReference>
<feature type="compositionally biased region" description="Basic and acidic residues" evidence="1">
    <location>
        <begin position="433"/>
        <end position="476"/>
    </location>
</feature>
<feature type="compositionally biased region" description="Low complexity" evidence="1">
    <location>
        <begin position="541"/>
        <end position="551"/>
    </location>
</feature>
<feature type="compositionally biased region" description="Basic residues" evidence="1">
    <location>
        <begin position="727"/>
        <end position="736"/>
    </location>
</feature>
<dbReference type="AlphaFoldDB" id="A0A8K1CTP7"/>
<protein>
    <submittedName>
        <fullName evidence="2">Uncharacterized protein</fullName>
    </submittedName>
</protein>
<gene>
    <name evidence="2" type="ORF">Poli38472_005963</name>
</gene>
<feature type="region of interest" description="Disordered" evidence="1">
    <location>
        <begin position="708"/>
        <end position="736"/>
    </location>
</feature>
<feature type="region of interest" description="Disordered" evidence="1">
    <location>
        <begin position="131"/>
        <end position="688"/>
    </location>
</feature>
<feature type="compositionally biased region" description="Polar residues" evidence="1">
    <location>
        <begin position="407"/>
        <end position="416"/>
    </location>
</feature>
<feature type="compositionally biased region" description="Low complexity" evidence="1">
    <location>
        <begin position="499"/>
        <end position="511"/>
    </location>
</feature>
<feature type="compositionally biased region" description="Low complexity" evidence="1">
    <location>
        <begin position="564"/>
        <end position="574"/>
    </location>
</feature>
<dbReference type="Proteomes" id="UP000794436">
    <property type="component" value="Unassembled WGS sequence"/>
</dbReference>
<evidence type="ECO:0000313" key="3">
    <source>
        <dbReference type="Proteomes" id="UP000794436"/>
    </source>
</evidence>
<feature type="compositionally biased region" description="Polar residues" evidence="1">
    <location>
        <begin position="663"/>
        <end position="688"/>
    </location>
</feature>
<feature type="compositionally biased region" description="Low complexity" evidence="1">
    <location>
        <begin position="194"/>
        <end position="213"/>
    </location>
</feature>
<organism evidence="2 3">
    <name type="scientific">Pythium oligandrum</name>
    <name type="common">Mycoparasitic fungus</name>
    <dbReference type="NCBI Taxonomy" id="41045"/>
    <lineage>
        <taxon>Eukaryota</taxon>
        <taxon>Sar</taxon>
        <taxon>Stramenopiles</taxon>
        <taxon>Oomycota</taxon>
        <taxon>Peronosporomycetes</taxon>
        <taxon>Pythiales</taxon>
        <taxon>Pythiaceae</taxon>
        <taxon>Pythium</taxon>
    </lineage>
</organism>
<keyword evidence="3" id="KW-1185">Reference proteome</keyword>
<proteinExistence type="predicted"/>
<name>A0A8K1CTP7_PYTOL</name>
<feature type="compositionally biased region" description="Polar residues" evidence="1">
    <location>
        <begin position="349"/>
        <end position="364"/>
    </location>
</feature>
<sequence>MTMTSLAPKGSGALVTPDEMLLLVMFPFEDQVVIIQTSTSQTIGELEEFVVDEYARVFPTRPALNRNLRIQKCVPLDLAVNRRKRTASEMESKKDHSFVDLSKSVQVGNVFENMEQIYVVFNRDQHLATPQKPITVSPAPAEVNGKKKGKKQNGVDKKPTAGSSDAPEHSVNQKKKEEVSNKKAKPAQPEKASTDAPTATPPAKKAKITPVKASAEEKKTNAASASTTSEATTATSEQGTTTKKKRGKKAAQNDAVAPVTATETAPVEASQPTKKGKRASIGKDGEDNLPPTKRSKAQPTTDAKKPDAGEDEQSEPVKKRRGRLPKAAAADASASGDKNEQPAVKEVSRPSSAEKSNFMGNLSVSDRVALLRERMQADKHTEPETSGKEADVATSKEKKKQSGKSSTVENGAANSTDEVKEKKTPTKGSTTENGKKNAKKDTSEQPKEAPKKKVTKTVDDEKNKKVTDAAEQTKKDAPKKKVTKDVSSEQDKNPKDADVAPADVVKPAAKAKFGEFLASKRMEIEAKKKDISNPSSKKVPTTSNGSTTSSDSDFEDVTPRKASTTIKPITTPKPSQDSDNESTDYDTPGPVKVKSTKGNNSDSDSSDDDDGLDYSQNLLAELAPSESAKKTKSTPSKTDSTKKTKPTKTKITLPEDESEIAPESSQETVSDLSQDLLSQKTPESNSVLVSSLRKNRFSLNTVPVAKLKKSAKNPFSKTGNKAAQTGGRRRKSLPEA</sequence>